<evidence type="ECO:0000313" key="1">
    <source>
        <dbReference type="Proteomes" id="UP000887580"/>
    </source>
</evidence>
<proteinExistence type="predicted"/>
<accession>A0AC35EZ44</accession>
<name>A0AC35EZ44_9BILA</name>
<sequence length="455" mass="53121">MTITYNLDVPHNHLKGFLSILFRWQGSVWKAVSFPLFIWLISFYIVFFIYRFLLKAHDQIVFDKIVEILEVRVQTFIPMTFILGFFVSSVLGRWQSWLKNIGGIESTAVAVATYIHGDDDNTRAVRRTIIRYLVLCQTFVLRNISVQVRRRFPTLEAIEAANLMTSEERLIIEETTDEYTQFWIPSIWAEKLLCEARKNGKIPSDPIAANISSRIDEFRIHLKNMILFDWIPIPLVYPQLVTFCVRLYFLVCLFTRQIIKSKEAALPDSPIFWLPITTIIEFVVYMGWLKVAEDMLHPLGETFGGNFECNHIIDTNLITGLSLVDSGSKPLPSLRKDAFWDSKTIAPLYTFETANRDIFTMTGTAANVNYVRKVDKIIMVPHKSKLIKMTQEEQDKSFKKVDVKKYNRKYQRFEKQKMNMDENIIIKKLRKKADKEELDQMMVKTPIIDDVMLKL</sequence>
<organism evidence="1 2">
    <name type="scientific">Panagrolaimus sp. PS1159</name>
    <dbReference type="NCBI Taxonomy" id="55785"/>
    <lineage>
        <taxon>Eukaryota</taxon>
        <taxon>Metazoa</taxon>
        <taxon>Ecdysozoa</taxon>
        <taxon>Nematoda</taxon>
        <taxon>Chromadorea</taxon>
        <taxon>Rhabditida</taxon>
        <taxon>Tylenchina</taxon>
        <taxon>Panagrolaimomorpha</taxon>
        <taxon>Panagrolaimoidea</taxon>
        <taxon>Panagrolaimidae</taxon>
        <taxon>Panagrolaimus</taxon>
    </lineage>
</organism>
<evidence type="ECO:0000313" key="2">
    <source>
        <dbReference type="WBParaSite" id="PS1159_v2.g12205.t1"/>
    </source>
</evidence>
<dbReference type="WBParaSite" id="PS1159_v2.g12205.t1">
    <property type="protein sequence ID" value="PS1159_v2.g12205.t1"/>
    <property type="gene ID" value="PS1159_v2.g12205"/>
</dbReference>
<protein>
    <submittedName>
        <fullName evidence="2">Bestrophin homolog</fullName>
    </submittedName>
</protein>
<reference evidence="2" key="1">
    <citation type="submission" date="2022-11" db="UniProtKB">
        <authorList>
            <consortium name="WormBaseParasite"/>
        </authorList>
    </citation>
    <scope>IDENTIFICATION</scope>
</reference>
<dbReference type="Proteomes" id="UP000887580">
    <property type="component" value="Unplaced"/>
</dbReference>